<dbReference type="RefSeq" id="WP_323274292.1">
    <property type="nucleotide sequence ID" value="NZ_JAYGHT010000081.1"/>
</dbReference>
<sequence>MLNYLGPIEVLVNQPIALIGSFDSEKIQTVSVVAEDKFPLTVNLNSKSGIWHVSLEKGFNTTGERWLRLKGFNSQNQSVADQIIRLTVSQEGNLGSDLNLITRYTTPFKQQAISSARLTPEQQHNLNVGEVLPLNSYKLVNNHLEVELKNPLGTVGKLGYFYEEHVLLIKSGQILWFNREILPPTPSGTQLLWITQTTPLKTKPEDSAQLGMNQSVELTPGNAYTILGYACVADHFRVTLDRDIPGFGKYGYIYRYHAELWEQDKAITYNTNALNLTIINTTALKKQPLDAAFLPETEKVTLPAGMVYGVQSYTTEEGHLKVAFTENLPGFGNTGYVYPDFVQLSRGDQPFVSSVPVKYEGPFEVLVDQLTTLKGTFDSSVVAAISLMAEDRYSFDVVLNEAAKTWEVRLAKGFSEAGYRWLRLKATNKKGELVASQVINLTVSNNPLTVGEGLILTITNDTLFKVAPFDSASLNASQKVAIKAGQKFNVLKYGWVDGHLKVLLNNAIPPIGMFGYFFQGHVQISKGSEVLRFDIDNVPDTDINAQLLVIKTTNIKAKPVDSSELTPDQFAPLLLGQTYPIKGYACTQGHFRVTLAQSVGGFGNVGFIYWQHVRLLRDGQEIAFDPDALTMTIGQTTVLKKRPVDASRLEASEKTTLPAGRVYGVRSYAIAENHIRVALTEELSNFGNTGYVFPDYVKFQRGGKTFNPLPDQVELNVPYFSQRDNPRYSWSTCNVTSIAMVLYYYGLRSQSGRQLEDELLQWCFNYAGVGSQTEHNVLTALIRAYGYKSSFSTTRRWSEIKEELINRRPVVIGADLTPSGHVLTIIGYNKKGYIVNDPWGDAYTGYYNTEGRCLLYSYGYFNQVAGPDGNVWAHFIEP</sequence>
<dbReference type="Pfam" id="PF13529">
    <property type="entry name" value="Peptidase_C39_2"/>
    <property type="match status" value="1"/>
</dbReference>
<dbReference type="Proteomes" id="UP001301728">
    <property type="component" value="Unassembled WGS sequence"/>
</dbReference>
<dbReference type="SUPFAM" id="SSF54001">
    <property type="entry name" value="Cysteine proteinases"/>
    <property type="match status" value="1"/>
</dbReference>
<proteinExistence type="predicted"/>
<evidence type="ECO:0000313" key="3">
    <source>
        <dbReference type="Proteomes" id="UP001301728"/>
    </source>
</evidence>
<name>A0ABU5TZW4_9CYAN</name>
<comment type="caution">
    <text evidence="2">The sequence shown here is derived from an EMBL/GenBank/DDBJ whole genome shotgun (WGS) entry which is preliminary data.</text>
</comment>
<protein>
    <submittedName>
        <fullName evidence="2">C39 family peptidase</fullName>
    </submittedName>
</protein>
<evidence type="ECO:0000259" key="1">
    <source>
        <dbReference type="Pfam" id="PF13529"/>
    </source>
</evidence>
<organism evidence="2 3">
    <name type="scientific">Limnoraphis robusta CCNP1315</name>
    <dbReference type="NCBI Taxonomy" id="3110306"/>
    <lineage>
        <taxon>Bacteria</taxon>
        <taxon>Bacillati</taxon>
        <taxon>Cyanobacteriota</taxon>
        <taxon>Cyanophyceae</taxon>
        <taxon>Oscillatoriophycideae</taxon>
        <taxon>Oscillatoriales</taxon>
        <taxon>Sirenicapillariaceae</taxon>
        <taxon>Limnoraphis</taxon>
    </lineage>
</organism>
<gene>
    <name evidence="2" type="ORF">VB854_16135</name>
</gene>
<feature type="domain" description="Peptidase C39-like" evidence="1">
    <location>
        <begin position="715"/>
        <end position="839"/>
    </location>
</feature>
<dbReference type="InterPro" id="IPR038765">
    <property type="entry name" value="Papain-like_cys_pep_sf"/>
</dbReference>
<accession>A0ABU5TZW4</accession>
<dbReference type="InterPro" id="IPR039564">
    <property type="entry name" value="Peptidase_C39-like"/>
</dbReference>
<evidence type="ECO:0000313" key="2">
    <source>
        <dbReference type="EMBL" id="MEA5520478.1"/>
    </source>
</evidence>
<dbReference type="Gene3D" id="3.90.70.10">
    <property type="entry name" value="Cysteine proteinases"/>
    <property type="match status" value="1"/>
</dbReference>
<keyword evidence="3" id="KW-1185">Reference proteome</keyword>
<dbReference type="EMBL" id="JAYGHT010000081">
    <property type="protein sequence ID" value="MEA5520478.1"/>
    <property type="molecule type" value="Genomic_DNA"/>
</dbReference>
<reference evidence="2 3" key="1">
    <citation type="submission" date="2023-12" db="EMBL/GenBank/DDBJ databases">
        <title>Baltic Sea Cyanobacteria.</title>
        <authorList>
            <person name="Delbaje E."/>
            <person name="Fewer D.P."/>
            <person name="Shishido T.K."/>
        </authorList>
    </citation>
    <scope>NUCLEOTIDE SEQUENCE [LARGE SCALE GENOMIC DNA]</scope>
    <source>
        <strain evidence="2 3">CCNP 1315</strain>
    </source>
</reference>